<dbReference type="GO" id="GO:0005886">
    <property type="term" value="C:plasma membrane"/>
    <property type="evidence" value="ECO:0007669"/>
    <property type="project" value="UniProtKB-SubCell"/>
</dbReference>
<reference evidence="8 9" key="1">
    <citation type="journal article" date="2018" name="Nat. Biotechnol.">
        <title>A standardized bacterial taxonomy based on genome phylogeny substantially revises the tree of life.</title>
        <authorList>
            <person name="Parks D.H."/>
            <person name="Chuvochina M."/>
            <person name="Waite D.W."/>
            <person name="Rinke C."/>
            <person name="Skarshewski A."/>
            <person name="Chaumeil P.A."/>
            <person name="Hugenholtz P."/>
        </authorList>
    </citation>
    <scope>NUCLEOTIDE SEQUENCE [LARGE SCALE GENOMIC DNA]</scope>
    <source>
        <strain evidence="8">UBA9956</strain>
    </source>
</reference>
<evidence type="ECO:0000256" key="5">
    <source>
        <dbReference type="ARBA" id="ARBA00023136"/>
    </source>
</evidence>
<evidence type="ECO:0000256" key="4">
    <source>
        <dbReference type="ARBA" id="ARBA00022989"/>
    </source>
</evidence>
<organism evidence="8 9">
    <name type="scientific">candidate division WOR-3 bacterium</name>
    <dbReference type="NCBI Taxonomy" id="2052148"/>
    <lineage>
        <taxon>Bacteria</taxon>
        <taxon>Bacteria division WOR-3</taxon>
    </lineage>
</organism>
<keyword evidence="2" id="KW-1003">Cell membrane</keyword>
<evidence type="ECO:0000259" key="7">
    <source>
        <dbReference type="Pfam" id="PF02743"/>
    </source>
</evidence>
<evidence type="ECO:0000256" key="1">
    <source>
        <dbReference type="ARBA" id="ARBA00004651"/>
    </source>
</evidence>
<accession>A0A350HA26</accession>
<evidence type="ECO:0000313" key="8">
    <source>
        <dbReference type="EMBL" id="HAV92392.1"/>
    </source>
</evidence>
<sequence length="559" mass="64990">MKRLSQKNFFLLFLIICFLILAVIGIVHLISTIYVGNTVYENHRNLTEKLIRTAENGISHYLFEIQNDLLNISKKSEIEYFGKNGENVIKNFQQSNQYLYQNVTRVDKTGKIFYTYPEDKKLIGKDVLYQEHNKKLFKDKTSVISRPFVAVQGYKAIAIAVPVFRGNDFDGAVTGLIPFDRIWDLYVKHVKPTENSFVIVANQDGGIIYSPEYMSKYDNVNQMMEIFRYEDSLTFDTTADYTLRRISIIKDINKEIKSSRFSLVKSSLEIGDNVWYILVYTPDNDIKKIYQLVFKTQTIFAYLIIFLLIFTGMSFVSILNQKIEEKNRLVQEIFEEKRLSEGEKNFLENIIKSIVKVEGLYLFVLKGGGEIVFHNQHDLSTNNLYDLVDSAKKNSVKESLDFIYEKNRVTAMMIELKISEKFTNILFNISSFTFNEEKFIVLMGFEYMRIKDVSIISDIFADSFKKWFTHEKTLCFIDNNGKVIASNRLFQRKFGGADSIKNLGGNENILSVENAIKEIFENVNEVTLDLQAENNLYRMTFIPIINEFLKVEYIAVEIN</sequence>
<feature type="transmembrane region" description="Helical" evidence="6">
    <location>
        <begin position="9"/>
        <end position="35"/>
    </location>
</feature>
<protein>
    <recommendedName>
        <fullName evidence="7">Cache domain-containing protein</fullName>
    </recommendedName>
</protein>
<evidence type="ECO:0000256" key="6">
    <source>
        <dbReference type="SAM" id="Phobius"/>
    </source>
</evidence>
<feature type="domain" description="Cache" evidence="7">
    <location>
        <begin position="39"/>
        <end position="232"/>
    </location>
</feature>
<feature type="transmembrane region" description="Helical" evidence="6">
    <location>
        <begin position="299"/>
        <end position="319"/>
    </location>
</feature>
<keyword evidence="3 6" id="KW-0812">Transmembrane</keyword>
<name>A0A350HA26_UNCW3</name>
<dbReference type="Proteomes" id="UP000264062">
    <property type="component" value="Unassembled WGS sequence"/>
</dbReference>
<gene>
    <name evidence="8" type="ORF">DCW38_04340</name>
</gene>
<keyword evidence="4 6" id="KW-1133">Transmembrane helix</keyword>
<evidence type="ECO:0000256" key="2">
    <source>
        <dbReference type="ARBA" id="ARBA00022475"/>
    </source>
</evidence>
<proteinExistence type="predicted"/>
<dbReference type="Pfam" id="PF02743">
    <property type="entry name" value="dCache_1"/>
    <property type="match status" value="1"/>
</dbReference>
<dbReference type="EMBL" id="DMZY01000127">
    <property type="protein sequence ID" value="HAV92392.1"/>
    <property type="molecule type" value="Genomic_DNA"/>
</dbReference>
<comment type="caution">
    <text evidence="8">The sequence shown here is derived from an EMBL/GenBank/DDBJ whole genome shotgun (WGS) entry which is preliminary data.</text>
</comment>
<keyword evidence="5 6" id="KW-0472">Membrane</keyword>
<evidence type="ECO:0000313" key="9">
    <source>
        <dbReference type="Proteomes" id="UP000264062"/>
    </source>
</evidence>
<dbReference type="InterPro" id="IPR033479">
    <property type="entry name" value="dCache_1"/>
</dbReference>
<comment type="subcellular location">
    <subcellularLocation>
        <location evidence="1">Cell membrane</location>
        <topology evidence="1">Multi-pass membrane protein</topology>
    </subcellularLocation>
</comment>
<evidence type="ECO:0000256" key="3">
    <source>
        <dbReference type="ARBA" id="ARBA00022692"/>
    </source>
</evidence>
<dbReference type="AlphaFoldDB" id="A0A350HA26"/>
<dbReference type="Gene3D" id="3.30.450.20">
    <property type="entry name" value="PAS domain"/>
    <property type="match status" value="1"/>
</dbReference>